<dbReference type="PANTHER" id="PTHR23049">
    <property type="entry name" value="MYOSIN REGULATORY LIGHT CHAIN 2"/>
    <property type="match status" value="1"/>
</dbReference>
<dbReference type="Proteomes" id="UP000189580">
    <property type="component" value="Chromosome a"/>
</dbReference>
<proteinExistence type="predicted"/>
<dbReference type="EMBL" id="CP014501">
    <property type="protein sequence ID" value="ANB13549.1"/>
    <property type="molecule type" value="Genomic_DNA"/>
</dbReference>
<dbReference type="SUPFAM" id="SSF47473">
    <property type="entry name" value="EF-hand"/>
    <property type="match status" value="1"/>
</dbReference>
<dbReference type="KEGG" id="slb:AWJ20_1845"/>
<accession>A0A167E1X9</accession>
<dbReference type="GeneID" id="30033692"/>
<reference evidence="2 3" key="1">
    <citation type="submission" date="2016-02" db="EMBL/GenBank/DDBJ databases">
        <title>Complete genome sequence and transcriptome regulation of the pentose utilising yeast Sugiyamaella lignohabitans.</title>
        <authorList>
            <person name="Bellasio M."/>
            <person name="Peymann A."/>
            <person name="Valli M."/>
            <person name="Sipitzky M."/>
            <person name="Graf A."/>
            <person name="Sauer M."/>
            <person name="Marx H."/>
            <person name="Mattanovich D."/>
        </authorList>
    </citation>
    <scope>NUCLEOTIDE SEQUENCE [LARGE SCALE GENOMIC DNA]</scope>
    <source>
        <strain evidence="2 3">CBS 10342</strain>
    </source>
</reference>
<protein>
    <submittedName>
        <fullName evidence="2">Myosin II regulatory light chain Rlc1</fullName>
    </submittedName>
</protein>
<organism evidence="2 3">
    <name type="scientific">Sugiyamaella lignohabitans</name>
    <dbReference type="NCBI Taxonomy" id="796027"/>
    <lineage>
        <taxon>Eukaryota</taxon>
        <taxon>Fungi</taxon>
        <taxon>Dikarya</taxon>
        <taxon>Ascomycota</taxon>
        <taxon>Saccharomycotina</taxon>
        <taxon>Dipodascomycetes</taxon>
        <taxon>Dipodascales</taxon>
        <taxon>Trichomonascaceae</taxon>
        <taxon>Sugiyamaella</taxon>
    </lineage>
</organism>
<keyword evidence="3" id="KW-1185">Reference proteome</keyword>
<sequence length="118" mass="13107">MLISLGQEPTTEELENMMGKMASPLTFSAYLTGMSHNLSQLSSKKELLAAFEAFQDEEAAENNSGVIGLDELRDSLAEYGMDHQDIEQSLAAFTRSSGFSGEHFMYRDFVNLLRGEDN</sequence>
<name>A0A167E1X9_9ASCO</name>
<evidence type="ECO:0000256" key="1">
    <source>
        <dbReference type="ARBA" id="ARBA00022737"/>
    </source>
</evidence>
<evidence type="ECO:0000313" key="2">
    <source>
        <dbReference type="EMBL" id="ANB13549.1"/>
    </source>
</evidence>
<dbReference type="AlphaFoldDB" id="A0A167E1X9"/>
<dbReference type="OrthoDB" id="429467at2759"/>
<dbReference type="RefSeq" id="XP_018736026.1">
    <property type="nucleotide sequence ID" value="XM_018878755.1"/>
</dbReference>
<evidence type="ECO:0000313" key="3">
    <source>
        <dbReference type="Proteomes" id="UP000189580"/>
    </source>
</evidence>
<dbReference type="InterPro" id="IPR050403">
    <property type="entry name" value="Myosin_RLC"/>
</dbReference>
<dbReference type="InterPro" id="IPR011992">
    <property type="entry name" value="EF-hand-dom_pair"/>
</dbReference>
<gene>
    <name evidence="2" type="primary">rlc1</name>
    <name evidence="2" type="ORF">AWJ20_1845</name>
</gene>
<keyword evidence="1" id="KW-0677">Repeat</keyword>
<dbReference type="Gene3D" id="1.10.238.10">
    <property type="entry name" value="EF-hand"/>
    <property type="match status" value="1"/>
</dbReference>